<evidence type="ECO:0000313" key="1">
    <source>
        <dbReference type="EMBL" id="MPN08813.1"/>
    </source>
</evidence>
<name>A0A645F8L3_9ZZZZ</name>
<gene>
    <name evidence="1" type="ORF">SDC9_156098</name>
</gene>
<proteinExistence type="predicted"/>
<organism evidence="1">
    <name type="scientific">bioreactor metagenome</name>
    <dbReference type="NCBI Taxonomy" id="1076179"/>
    <lineage>
        <taxon>unclassified sequences</taxon>
        <taxon>metagenomes</taxon>
        <taxon>ecological metagenomes</taxon>
    </lineage>
</organism>
<reference evidence="1" key="1">
    <citation type="submission" date="2019-08" db="EMBL/GenBank/DDBJ databases">
        <authorList>
            <person name="Kucharzyk K."/>
            <person name="Murdoch R.W."/>
            <person name="Higgins S."/>
            <person name="Loffler F."/>
        </authorList>
    </citation>
    <scope>NUCLEOTIDE SEQUENCE</scope>
</reference>
<protein>
    <submittedName>
        <fullName evidence="1">Uncharacterized protein</fullName>
    </submittedName>
</protein>
<dbReference type="EMBL" id="VSSQ01054900">
    <property type="protein sequence ID" value="MPN08813.1"/>
    <property type="molecule type" value="Genomic_DNA"/>
</dbReference>
<comment type="caution">
    <text evidence="1">The sequence shown here is derived from an EMBL/GenBank/DDBJ whole genome shotgun (WGS) entry which is preliminary data.</text>
</comment>
<dbReference type="AlphaFoldDB" id="A0A645F8L3"/>
<sequence>MSYYHPDCAGRIQLIRSLQKDHYYPLGVIKRMLQSAAPNQMAAASIAPRENDIGRVKCGIACPLTGLRLFVGFRGALRHRLRGLT</sequence>
<accession>A0A645F8L3</accession>